<evidence type="ECO:0000256" key="4">
    <source>
        <dbReference type="ARBA" id="ARBA00022840"/>
    </source>
</evidence>
<gene>
    <name evidence="5 6" type="primary">purK</name>
    <name evidence="8" type="ORF">B0180_01355</name>
</gene>
<comment type="caution">
    <text evidence="8">The sequence shown here is derived from an EMBL/GenBank/DDBJ whole genome shotgun (WGS) entry which is preliminary data.</text>
</comment>
<dbReference type="EC" id="6.3.4.18" evidence="5 6"/>
<dbReference type="AlphaFoldDB" id="A0A1S9ZPT1"/>
<dbReference type="InterPro" id="IPR011761">
    <property type="entry name" value="ATP-grasp"/>
</dbReference>
<keyword evidence="3 5" id="KW-0658">Purine biosynthesis</keyword>
<dbReference type="GO" id="GO:0005524">
    <property type="term" value="F:ATP binding"/>
    <property type="evidence" value="ECO:0007669"/>
    <property type="project" value="UniProtKB-UniRule"/>
</dbReference>
<dbReference type="NCBIfam" id="NF004679">
    <property type="entry name" value="PRK06019.1-5"/>
    <property type="match status" value="1"/>
</dbReference>
<proteinExistence type="inferred from homology"/>
<evidence type="ECO:0000256" key="1">
    <source>
        <dbReference type="ARBA" id="ARBA00022598"/>
    </source>
</evidence>
<evidence type="ECO:0000256" key="6">
    <source>
        <dbReference type="RuleBase" id="RU361200"/>
    </source>
</evidence>
<dbReference type="FunFam" id="3.30.470.20:FF:000029">
    <property type="entry name" value="N5-carboxyaminoimidazole ribonucleotide synthase"/>
    <property type="match status" value="1"/>
</dbReference>
<dbReference type="Pfam" id="PF17769">
    <property type="entry name" value="PurK_C"/>
    <property type="match status" value="1"/>
</dbReference>
<evidence type="ECO:0000256" key="5">
    <source>
        <dbReference type="HAMAP-Rule" id="MF_01928"/>
    </source>
</evidence>
<evidence type="ECO:0000313" key="8">
    <source>
        <dbReference type="EMBL" id="OOR85466.1"/>
    </source>
</evidence>
<dbReference type="InterPro" id="IPR013815">
    <property type="entry name" value="ATP_grasp_subdomain_1"/>
</dbReference>
<comment type="similarity">
    <text evidence="5 6">Belongs to the PurK/PurT family.</text>
</comment>
<feature type="binding site" evidence="5">
    <location>
        <begin position="272"/>
        <end position="273"/>
    </location>
    <ligand>
        <name>ATP</name>
        <dbReference type="ChEBI" id="CHEBI:30616"/>
    </ligand>
</feature>
<dbReference type="Gene3D" id="3.30.1490.20">
    <property type="entry name" value="ATP-grasp fold, A domain"/>
    <property type="match status" value="1"/>
</dbReference>
<protein>
    <recommendedName>
        <fullName evidence="5 6">N5-carboxyaminoimidazole ribonucleotide synthase</fullName>
        <shortName evidence="5 6">N5-CAIR synthase</shortName>
        <ecNumber evidence="5 6">6.3.4.18</ecNumber>
    </recommendedName>
    <alternativeName>
        <fullName evidence="5 6">5-(carboxyamino)imidazole ribonucleotide synthetase</fullName>
    </alternativeName>
</protein>
<evidence type="ECO:0000313" key="9">
    <source>
        <dbReference type="Proteomes" id="UP000190322"/>
    </source>
</evidence>
<name>A0A1S9ZPT1_9GAMM</name>
<dbReference type="InterPro" id="IPR054350">
    <property type="entry name" value="PurT/PurK_preATP-grasp"/>
</dbReference>
<dbReference type="GO" id="GO:0046872">
    <property type="term" value="F:metal ion binding"/>
    <property type="evidence" value="ECO:0007669"/>
    <property type="project" value="InterPro"/>
</dbReference>
<dbReference type="GO" id="GO:0004638">
    <property type="term" value="F:phosphoribosylaminoimidazole carboxylase activity"/>
    <property type="evidence" value="ECO:0007669"/>
    <property type="project" value="InterPro"/>
</dbReference>
<dbReference type="Gene3D" id="3.30.470.20">
    <property type="entry name" value="ATP-grasp fold, B domain"/>
    <property type="match status" value="1"/>
</dbReference>
<dbReference type="Gene3D" id="3.40.50.20">
    <property type="match status" value="1"/>
</dbReference>
<comment type="pathway">
    <text evidence="5 6">Purine metabolism; IMP biosynthesis via de novo pathway; 5-amino-1-(5-phospho-D-ribosyl)imidazole-4-carboxylate from 5-amino-1-(5-phospho-D-ribosyl)imidazole (N5-CAIR route): step 1/2.</text>
</comment>
<evidence type="ECO:0000256" key="2">
    <source>
        <dbReference type="ARBA" id="ARBA00022741"/>
    </source>
</evidence>
<feature type="binding site" evidence="5">
    <location>
        <position position="196"/>
    </location>
    <ligand>
        <name>ATP</name>
        <dbReference type="ChEBI" id="CHEBI:30616"/>
    </ligand>
</feature>
<dbReference type="InterPro" id="IPR003135">
    <property type="entry name" value="ATP-grasp_carboxylate-amine"/>
</dbReference>
<dbReference type="NCBIfam" id="TIGR01161">
    <property type="entry name" value="purK"/>
    <property type="match status" value="1"/>
</dbReference>
<keyword evidence="4 5" id="KW-0067">ATP-binding</keyword>
<dbReference type="InterPro" id="IPR016185">
    <property type="entry name" value="PreATP-grasp_dom_sf"/>
</dbReference>
<dbReference type="SUPFAM" id="SSF52440">
    <property type="entry name" value="PreATP-grasp domain"/>
    <property type="match status" value="1"/>
</dbReference>
<dbReference type="InterPro" id="IPR011054">
    <property type="entry name" value="Rudment_hybrid_motif"/>
</dbReference>
<feature type="binding site" evidence="5">
    <location>
        <begin position="146"/>
        <end position="152"/>
    </location>
    <ligand>
        <name>ATP</name>
        <dbReference type="ChEBI" id="CHEBI:30616"/>
    </ligand>
</feature>
<dbReference type="GO" id="GO:0034028">
    <property type="term" value="F:5-(carboxyamino)imidazole ribonucleotide synthase activity"/>
    <property type="evidence" value="ECO:0007669"/>
    <property type="project" value="UniProtKB-UniRule"/>
</dbReference>
<dbReference type="PANTHER" id="PTHR11609:SF5">
    <property type="entry name" value="PHOSPHORIBOSYLAMINOIMIDAZOLE CARBOXYLASE"/>
    <property type="match status" value="1"/>
</dbReference>
<dbReference type="HAMAP" id="MF_01928">
    <property type="entry name" value="PurK"/>
    <property type="match status" value="1"/>
</dbReference>
<dbReference type="SUPFAM" id="SSF56059">
    <property type="entry name" value="Glutathione synthetase ATP-binding domain-like"/>
    <property type="match status" value="1"/>
</dbReference>
<feature type="binding site" evidence="5">
    <location>
        <begin position="188"/>
        <end position="191"/>
    </location>
    <ligand>
        <name>ATP</name>
        <dbReference type="ChEBI" id="CHEBI:30616"/>
    </ligand>
</feature>
<reference evidence="8 9" key="1">
    <citation type="submission" date="2017-02" db="EMBL/GenBank/DDBJ databases">
        <title>Draft genome sequence of Moraxella canis CCUG 8415A type strain.</title>
        <authorList>
            <person name="Engstrom-Jakobsson H."/>
            <person name="Salva-Serra F."/>
            <person name="Thorell K."/>
            <person name="Gonzales-Siles L."/>
            <person name="Karlsson R."/>
            <person name="Boulund F."/>
            <person name="Engstrand L."/>
            <person name="Moore E."/>
        </authorList>
    </citation>
    <scope>NUCLEOTIDE SEQUENCE [LARGE SCALE GENOMIC DNA]</scope>
    <source>
        <strain evidence="8 9">CCUG 8415A</strain>
    </source>
</reference>
<dbReference type="GO" id="GO:0006189">
    <property type="term" value="P:'de novo' IMP biosynthetic process"/>
    <property type="evidence" value="ECO:0007669"/>
    <property type="project" value="UniProtKB-UniRule"/>
</dbReference>
<dbReference type="InterPro" id="IPR005875">
    <property type="entry name" value="PurK"/>
</dbReference>
<feature type="binding site" evidence="5">
    <location>
        <position position="219"/>
    </location>
    <ligand>
        <name>ATP</name>
        <dbReference type="ChEBI" id="CHEBI:30616"/>
    </ligand>
</feature>
<dbReference type="SUPFAM" id="SSF51246">
    <property type="entry name" value="Rudiment single hybrid motif"/>
    <property type="match status" value="1"/>
</dbReference>
<evidence type="ECO:0000256" key="3">
    <source>
        <dbReference type="ARBA" id="ARBA00022755"/>
    </source>
</evidence>
<accession>A0A1S9ZPT1</accession>
<dbReference type="Pfam" id="PF22660">
    <property type="entry name" value="RS_preATP-grasp-like"/>
    <property type="match status" value="1"/>
</dbReference>
<sequence length="373" mass="40140">MSDSIKTIGILGGGQLGMMLAQAALKLGYRCVFLEDADNAPAALYGQVFKYDELDDFIAVSDVFTLEFENTPVKTAKSLANLEHKGGLFPPTNALEVAQNRLAEKALFNELNINTVPFMAVKSLDELHTAAKTLGLPLVLKTSRGGYDGKGQFVIKTIDEIGAAWDELGGAVTGDGGLTDTPAPLIAEGFINFSREVSIIAVRAQDGDISYYPLVENHHTNGILSKTIAPAADVDHLTEQAQSNIGKILSHLDYVGVLTLELFVTDSGLIANEIAPRVHNSGHWSIEGAHCSQFENHIRAVVGLPLGDTQVIKPSVMLNIIGTYPDAHLVLAHSGVHLHHYHKDERAGRKIGHITVMTDALDQTVANIEQLLS</sequence>
<dbReference type="Proteomes" id="UP000190322">
    <property type="component" value="Unassembled WGS sequence"/>
</dbReference>
<organism evidence="8 9">
    <name type="scientific">Moraxella canis</name>
    <dbReference type="NCBI Taxonomy" id="90239"/>
    <lineage>
        <taxon>Bacteria</taxon>
        <taxon>Pseudomonadati</taxon>
        <taxon>Pseudomonadota</taxon>
        <taxon>Gammaproteobacteria</taxon>
        <taxon>Moraxellales</taxon>
        <taxon>Moraxellaceae</taxon>
        <taxon>Moraxella</taxon>
    </lineage>
</organism>
<keyword evidence="2 5" id="KW-0547">Nucleotide-binding</keyword>
<feature type="domain" description="ATP-grasp" evidence="7">
    <location>
        <begin position="105"/>
        <end position="302"/>
    </location>
</feature>
<evidence type="ECO:0000259" key="7">
    <source>
        <dbReference type="PROSITE" id="PS50975"/>
    </source>
</evidence>
<feature type="binding site" evidence="5">
    <location>
        <position position="141"/>
    </location>
    <ligand>
        <name>ATP</name>
        <dbReference type="ChEBI" id="CHEBI:30616"/>
    </ligand>
</feature>
<comment type="catalytic activity">
    <reaction evidence="5 6">
        <text>5-amino-1-(5-phospho-beta-D-ribosyl)imidazole + hydrogencarbonate + ATP = 5-carboxyamino-1-(5-phospho-D-ribosyl)imidazole + ADP + phosphate + 2 H(+)</text>
        <dbReference type="Rhea" id="RHEA:19317"/>
        <dbReference type="ChEBI" id="CHEBI:15378"/>
        <dbReference type="ChEBI" id="CHEBI:17544"/>
        <dbReference type="ChEBI" id="CHEBI:30616"/>
        <dbReference type="ChEBI" id="CHEBI:43474"/>
        <dbReference type="ChEBI" id="CHEBI:58730"/>
        <dbReference type="ChEBI" id="CHEBI:137981"/>
        <dbReference type="ChEBI" id="CHEBI:456216"/>
        <dbReference type="EC" id="6.3.4.18"/>
    </reaction>
</comment>
<dbReference type="GO" id="GO:0005829">
    <property type="term" value="C:cytosol"/>
    <property type="evidence" value="ECO:0007669"/>
    <property type="project" value="TreeGrafter"/>
</dbReference>
<dbReference type="FunFam" id="3.30.1490.20:FF:000015">
    <property type="entry name" value="N5-carboxyaminoimidazole ribonucleotide synthase"/>
    <property type="match status" value="1"/>
</dbReference>
<dbReference type="PROSITE" id="PS50975">
    <property type="entry name" value="ATP_GRASP"/>
    <property type="match status" value="1"/>
</dbReference>
<comment type="function">
    <text evidence="5">Catalyzes the ATP-dependent conversion of 5-aminoimidazole ribonucleotide (AIR) and HCO(3)(-) to N5-carboxyaminoimidazole ribonucleotide (N5-CAIR).</text>
</comment>
<comment type="subunit">
    <text evidence="5 6">Homodimer.</text>
</comment>
<dbReference type="EMBL" id="MUXT01000001">
    <property type="protein sequence ID" value="OOR85466.1"/>
    <property type="molecule type" value="Genomic_DNA"/>
</dbReference>
<dbReference type="InterPro" id="IPR040686">
    <property type="entry name" value="PurK_C"/>
</dbReference>
<keyword evidence="1 5" id="KW-0436">Ligase</keyword>
<comment type="function">
    <text evidence="6">Catalyzes the ATP-dependent conversion of 5-aminoimidazole ribonucleotide (AIR) and HCO(3)- to N5-carboxyaminoimidazole ribonucleotide (N5-CAIR).</text>
</comment>
<dbReference type="PANTHER" id="PTHR11609">
    <property type="entry name" value="PURINE BIOSYNTHESIS PROTEIN 6/7, PUR6/7"/>
    <property type="match status" value="1"/>
</dbReference>
<dbReference type="RefSeq" id="WP_078255324.1">
    <property type="nucleotide sequence ID" value="NZ_MUXT01000001.1"/>
</dbReference>
<feature type="binding site" evidence="5">
    <location>
        <position position="101"/>
    </location>
    <ligand>
        <name>ATP</name>
        <dbReference type="ChEBI" id="CHEBI:30616"/>
    </ligand>
</feature>
<dbReference type="UniPathway" id="UPA00074">
    <property type="reaction ID" value="UER00942"/>
</dbReference>
<dbReference type="Pfam" id="PF02222">
    <property type="entry name" value="ATP-grasp"/>
    <property type="match status" value="1"/>
</dbReference>